<keyword evidence="2" id="KW-0472">Membrane</keyword>
<keyword evidence="2" id="KW-1133">Transmembrane helix</keyword>
<evidence type="ECO:0000256" key="2">
    <source>
        <dbReference type="SAM" id="Phobius"/>
    </source>
</evidence>
<evidence type="ECO:0000256" key="1">
    <source>
        <dbReference type="SAM" id="MobiDB-lite"/>
    </source>
</evidence>
<feature type="region of interest" description="Disordered" evidence="1">
    <location>
        <begin position="1"/>
        <end position="72"/>
    </location>
</feature>
<organism evidence="3 4">
    <name type="scientific">Tessaracoccus lubricantis</name>
    <dbReference type="NCBI Taxonomy" id="545543"/>
    <lineage>
        <taxon>Bacteria</taxon>
        <taxon>Bacillati</taxon>
        <taxon>Actinomycetota</taxon>
        <taxon>Actinomycetes</taxon>
        <taxon>Propionibacteriales</taxon>
        <taxon>Propionibacteriaceae</taxon>
        <taxon>Tessaracoccus</taxon>
    </lineage>
</organism>
<name>A0ABP9FL31_9ACTN</name>
<reference evidence="4" key="1">
    <citation type="journal article" date="2019" name="Int. J. Syst. Evol. Microbiol.">
        <title>The Global Catalogue of Microorganisms (GCM) 10K type strain sequencing project: providing services to taxonomists for standard genome sequencing and annotation.</title>
        <authorList>
            <consortium name="The Broad Institute Genomics Platform"/>
            <consortium name="The Broad Institute Genome Sequencing Center for Infectious Disease"/>
            <person name="Wu L."/>
            <person name="Ma J."/>
        </authorList>
    </citation>
    <scope>NUCLEOTIDE SEQUENCE [LARGE SCALE GENOMIC DNA]</scope>
    <source>
        <strain evidence="4">JCM 19125</strain>
    </source>
</reference>
<proteinExistence type="predicted"/>
<keyword evidence="4" id="KW-1185">Reference proteome</keyword>
<feature type="compositionally biased region" description="Pro residues" evidence="1">
    <location>
        <begin position="18"/>
        <end position="27"/>
    </location>
</feature>
<feature type="region of interest" description="Disordered" evidence="1">
    <location>
        <begin position="109"/>
        <end position="182"/>
    </location>
</feature>
<dbReference type="Proteomes" id="UP001501521">
    <property type="component" value="Unassembled WGS sequence"/>
</dbReference>
<protein>
    <submittedName>
        <fullName evidence="3">Uncharacterized protein</fullName>
    </submittedName>
</protein>
<dbReference type="EMBL" id="BAABLV010000038">
    <property type="protein sequence ID" value="GAA4905526.1"/>
    <property type="molecule type" value="Genomic_DNA"/>
</dbReference>
<evidence type="ECO:0000313" key="3">
    <source>
        <dbReference type="EMBL" id="GAA4905526.1"/>
    </source>
</evidence>
<feature type="compositionally biased region" description="Low complexity" evidence="1">
    <location>
        <begin position="1"/>
        <end position="13"/>
    </location>
</feature>
<evidence type="ECO:0000313" key="4">
    <source>
        <dbReference type="Proteomes" id="UP001501521"/>
    </source>
</evidence>
<comment type="caution">
    <text evidence="3">The sequence shown here is derived from an EMBL/GenBank/DDBJ whole genome shotgun (WGS) entry which is preliminary data.</text>
</comment>
<sequence>MANPYGRRGLPPEGDGPEPQPAAPPPRTGARRAVPLPASERGPVPIPVPATRPSSGGARRGLQPEDSGPDRDSRRAWFAVAVLPLLIAAVVGVLWLVFGERGDGGSVALPAPSSASEVEPATADPAEEPSAEPNEQPNTPDETDPGSEAPTQSGPAPAPAESPQLPTGPEEEPSPVSSTPSGVRLALNGAVLDMPPGWQLYADELVQDQRRLVRIRELTTDVRIQAVSLTNVTGPLDQACLDLMTDHRQLFTGVAEGLPVTVPISGEGQGVSCNFTGTRASDGVANQVEFTLLQLGTVTLVFRDTVPTTVPEDSPALAQLVSMECAASESFGITVNQCALTPGQGGG</sequence>
<feature type="transmembrane region" description="Helical" evidence="2">
    <location>
        <begin position="76"/>
        <end position="98"/>
    </location>
</feature>
<accession>A0ABP9FL31</accession>
<dbReference type="RefSeq" id="WP_345583586.1">
    <property type="nucleotide sequence ID" value="NZ_BAABLV010000038.1"/>
</dbReference>
<keyword evidence="2" id="KW-0812">Transmembrane</keyword>
<gene>
    <name evidence="3" type="ORF">GCM10025789_26070</name>
</gene>